<accession>A2DPU2</accession>
<dbReference type="RefSeq" id="XP_001329673.1">
    <property type="nucleotide sequence ID" value="XM_001329638.1"/>
</dbReference>
<dbReference type="PANTHER" id="PTHR45926">
    <property type="entry name" value="OSJNBA0053K19.4 PROTEIN"/>
    <property type="match status" value="1"/>
</dbReference>
<gene>
    <name evidence="4" type="ORF">TVAG_453660</name>
</gene>
<dbReference type="Gene3D" id="1.20.920.10">
    <property type="entry name" value="Bromodomain-like"/>
    <property type="match status" value="1"/>
</dbReference>
<reference evidence="4" key="1">
    <citation type="submission" date="2006-10" db="EMBL/GenBank/DDBJ databases">
        <authorList>
            <person name="Amadeo P."/>
            <person name="Zhao Q."/>
            <person name="Wortman J."/>
            <person name="Fraser-Liggett C."/>
            <person name="Carlton J."/>
        </authorList>
    </citation>
    <scope>NUCLEOTIDE SEQUENCE</scope>
    <source>
        <strain evidence="4">G3</strain>
    </source>
</reference>
<dbReference type="SUPFAM" id="SSF47370">
    <property type="entry name" value="Bromodomain"/>
    <property type="match status" value="1"/>
</dbReference>
<dbReference type="SMR" id="A2DPU2"/>
<dbReference type="PROSITE" id="PS00633">
    <property type="entry name" value="BROMODOMAIN_1"/>
    <property type="match status" value="1"/>
</dbReference>
<sequence>MSDPSSFYFFKPVEPEQDGAPEYFNYITSPMCFYVIQEKLSNKQYEIPEEFIADVQLIWHNAKYYNGETNHVYQAAEKLRKQFEQLSLTLPRTILPDEKTSTLQLYTELRLKRYRQNKITHL</sequence>
<dbReference type="VEuPathDB" id="TrichDB:TVAG_453660"/>
<dbReference type="PRINTS" id="PR00503">
    <property type="entry name" value="BROMODOMAIN"/>
</dbReference>
<dbReference type="eggNOG" id="KOG1778">
    <property type="taxonomic scope" value="Eukaryota"/>
</dbReference>
<dbReference type="Pfam" id="PF00439">
    <property type="entry name" value="Bromodomain"/>
    <property type="match status" value="1"/>
</dbReference>
<name>A2DPU2_TRIV3</name>
<dbReference type="OMA" id="QDGAPEY"/>
<evidence type="ECO:0000313" key="5">
    <source>
        <dbReference type="Proteomes" id="UP000001542"/>
    </source>
</evidence>
<proteinExistence type="predicted"/>
<reference evidence="4" key="2">
    <citation type="journal article" date="2007" name="Science">
        <title>Draft genome sequence of the sexually transmitted pathogen Trichomonas vaginalis.</title>
        <authorList>
            <person name="Carlton J.M."/>
            <person name="Hirt R.P."/>
            <person name="Silva J.C."/>
            <person name="Delcher A.L."/>
            <person name="Schatz M."/>
            <person name="Zhao Q."/>
            <person name="Wortman J.R."/>
            <person name="Bidwell S.L."/>
            <person name="Alsmark U.C.M."/>
            <person name="Besteiro S."/>
            <person name="Sicheritz-Ponten T."/>
            <person name="Noel C.J."/>
            <person name="Dacks J.B."/>
            <person name="Foster P.G."/>
            <person name="Simillion C."/>
            <person name="Van de Peer Y."/>
            <person name="Miranda-Saavedra D."/>
            <person name="Barton G.J."/>
            <person name="Westrop G.D."/>
            <person name="Mueller S."/>
            <person name="Dessi D."/>
            <person name="Fiori P.L."/>
            <person name="Ren Q."/>
            <person name="Paulsen I."/>
            <person name="Zhang H."/>
            <person name="Bastida-Corcuera F.D."/>
            <person name="Simoes-Barbosa A."/>
            <person name="Brown M.T."/>
            <person name="Hayes R.D."/>
            <person name="Mukherjee M."/>
            <person name="Okumura C.Y."/>
            <person name="Schneider R."/>
            <person name="Smith A.J."/>
            <person name="Vanacova S."/>
            <person name="Villalvazo M."/>
            <person name="Haas B.J."/>
            <person name="Pertea M."/>
            <person name="Feldblyum T.V."/>
            <person name="Utterback T.R."/>
            <person name="Shu C.L."/>
            <person name="Osoegawa K."/>
            <person name="de Jong P.J."/>
            <person name="Hrdy I."/>
            <person name="Horvathova L."/>
            <person name="Zubacova Z."/>
            <person name="Dolezal P."/>
            <person name="Malik S.B."/>
            <person name="Logsdon J.M. Jr."/>
            <person name="Henze K."/>
            <person name="Gupta A."/>
            <person name="Wang C.C."/>
            <person name="Dunne R.L."/>
            <person name="Upcroft J.A."/>
            <person name="Upcroft P."/>
            <person name="White O."/>
            <person name="Salzberg S.L."/>
            <person name="Tang P."/>
            <person name="Chiu C.-H."/>
            <person name="Lee Y.-S."/>
            <person name="Embley T.M."/>
            <person name="Coombs G.H."/>
            <person name="Mottram J.C."/>
            <person name="Tachezy J."/>
            <person name="Fraser-Liggett C.M."/>
            <person name="Johnson P.J."/>
        </authorList>
    </citation>
    <scope>NUCLEOTIDE SEQUENCE [LARGE SCALE GENOMIC DNA]</scope>
    <source>
        <strain evidence="4">G3</strain>
    </source>
</reference>
<keyword evidence="1 2" id="KW-0103">Bromodomain</keyword>
<feature type="domain" description="Bromo" evidence="3">
    <location>
        <begin position="1"/>
        <end position="73"/>
    </location>
</feature>
<keyword evidence="5" id="KW-1185">Reference proteome</keyword>
<evidence type="ECO:0000259" key="3">
    <source>
        <dbReference type="PROSITE" id="PS50014"/>
    </source>
</evidence>
<evidence type="ECO:0000313" key="4">
    <source>
        <dbReference type="EMBL" id="EAY17538.1"/>
    </source>
</evidence>
<dbReference type="InParanoid" id="A2DPU2"/>
<dbReference type="STRING" id="5722.A2DPU2"/>
<evidence type="ECO:0000256" key="1">
    <source>
        <dbReference type="ARBA" id="ARBA00023117"/>
    </source>
</evidence>
<dbReference type="Proteomes" id="UP000001542">
    <property type="component" value="Unassembled WGS sequence"/>
</dbReference>
<dbReference type="InterPro" id="IPR036427">
    <property type="entry name" value="Bromodomain-like_sf"/>
</dbReference>
<dbReference type="PROSITE" id="PS50014">
    <property type="entry name" value="BROMODOMAIN_2"/>
    <property type="match status" value="1"/>
</dbReference>
<dbReference type="InterPro" id="IPR001487">
    <property type="entry name" value="Bromodomain"/>
</dbReference>
<protein>
    <submittedName>
        <fullName evidence="4">Bromodomain containing protein</fullName>
    </submittedName>
</protein>
<dbReference type="EMBL" id="DS113229">
    <property type="protein sequence ID" value="EAY17538.1"/>
    <property type="molecule type" value="Genomic_DNA"/>
</dbReference>
<dbReference type="InterPro" id="IPR018359">
    <property type="entry name" value="Bromodomain_CS"/>
</dbReference>
<dbReference type="CDD" id="cd04369">
    <property type="entry name" value="Bromodomain"/>
    <property type="match status" value="1"/>
</dbReference>
<dbReference type="AlphaFoldDB" id="A2DPU2"/>
<evidence type="ECO:0000256" key="2">
    <source>
        <dbReference type="PROSITE-ProRule" id="PRU00035"/>
    </source>
</evidence>
<organism evidence="4 5">
    <name type="scientific">Trichomonas vaginalis (strain ATCC PRA-98 / G3)</name>
    <dbReference type="NCBI Taxonomy" id="412133"/>
    <lineage>
        <taxon>Eukaryota</taxon>
        <taxon>Metamonada</taxon>
        <taxon>Parabasalia</taxon>
        <taxon>Trichomonadida</taxon>
        <taxon>Trichomonadidae</taxon>
        <taxon>Trichomonas</taxon>
    </lineage>
</organism>
<dbReference type="SMART" id="SM00297">
    <property type="entry name" value="BROMO"/>
    <property type="match status" value="1"/>
</dbReference>
<dbReference type="KEGG" id="tva:4775555"/>
<dbReference type="OrthoDB" id="21449at2759"/>
<dbReference type="VEuPathDB" id="TrichDB:TVAGG3_0552080"/>